<feature type="chain" id="PRO_5039253369" description="Sugar ABC transporter substrate-binding protein" evidence="6">
    <location>
        <begin position="23"/>
        <end position="439"/>
    </location>
</feature>
<dbReference type="InterPro" id="IPR050490">
    <property type="entry name" value="Bact_solute-bd_prot1"/>
</dbReference>
<keyword evidence="3" id="KW-0472">Membrane</keyword>
<accession>A0A1S2PK61</accession>
<comment type="caution">
    <text evidence="7">The sequence shown here is derived from an EMBL/GenBank/DDBJ whole genome shotgun (WGS) entry which is preliminary data.</text>
</comment>
<dbReference type="PANTHER" id="PTHR43649">
    <property type="entry name" value="ARABINOSE-BINDING PROTEIN-RELATED"/>
    <property type="match status" value="1"/>
</dbReference>
<keyword evidence="4" id="KW-0564">Palmitate</keyword>
<keyword evidence="2 6" id="KW-0732">Signal</keyword>
<dbReference type="SUPFAM" id="SSF53850">
    <property type="entry name" value="Periplasmic binding protein-like II"/>
    <property type="match status" value="1"/>
</dbReference>
<keyword evidence="5" id="KW-0449">Lipoprotein</keyword>
<evidence type="ECO:0000313" key="7">
    <source>
        <dbReference type="EMBL" id="OIJ94161.1"/>
    </source>
</evidence>
<evidence type="ECO:0000256" key="6">
    <source>
        <dbReference type="SAM" id="SignalP"/>
    </source>
</evidence>
<evidence type="ECO:0000256" key="2">
    <source>
        <dbReference type="ARBA" id="ARBA00022729"/>
    </source>
</evidence>
<evidence type="ECO:0000256" key="3">
    <source>
        <dbReference type="ARBA" id="ARBA00023136"/>
    </source>
</evidence>
<dbReference type="Gene3D" id="3.40.190.10">
    <property type="entry name" value="Periplasmic binding protein-like II"/>
    <property type="match status" value="3"/>
</dbReference>
<dbReference type="PROSITE" id="PS51257">
    <property type="entry name" value="PROKAR_LIPOPROTEIN"/>
    <property type="match status" value="1"/>
</dbReference>
<evidence type="ECO:0008006" key="9">
    <source>
        <dbReference type="Google" id="ProtNLM"/>
    </source>
</evidence>
<evidence type="ECO:0000256" key="5">
    <source>
        <dbReference type="ARBA" id="ARBA00023288"/>
    </source>
</evidence>
<dbReference type="PANTHER" id="PTHR43649:SF33">
    <property type="entry name" value="POLYGALACTURONAN_RHAMNOGALACTURONAN-BINDING PROTEIN YTCQ"/>
    <property type="match status" value="1"/>
</dbReference>
<dbReference type="Pfam" id="PF01547">
    <property type="entry name" value="SBP_bac_1"/>
    <property type="match status" value="1"/>
</dbReference>
<proteinExistence type="predicted"/>
<dbReference type="OrthoDB" id="2515046at2"/>
<dbReference type="Proteomes" id="UP000179935">
    <property type="component" value="Unassembled WGS sequence"/>
</dbReference>
<dbReference type="AlphaFoldDB" id="A0A1S2PK61"/>
<feature type="signal peptide" evidence="6">
    <location>
        <begin position="1"/>
        <end position="22"/>
    </location>
</feature>
<reference evidence="7 8" key="1">
    <citation type="submission" date="2016-10" db="EMBL/GenBank/DDBJ databases">
        <title>Genome sequence of Streptomyces sp. MUSC 93.</title>
        <authorList>
            <person name="Lee L.-H."/>
            <person name="Ser H.-L."/>
            <person name="Law J.W.-F."/>
        </authorList>
    </citation>
    <scope>NUCLEOTIDE SEQUENCE [LARGE SCALE GENOMIC DNA]</scope>
    <source>
        <strain evidence="7 8">MUSC 93</strain>
    </source>
</reference>
<protein>
    <recommendedName>
        <fullName evidence="9">Sugar ABC transporter substrate-binding protein</fullName>
    </recommendedName>
</protein>
<sequence length="439" mass="45603">MRTFTFGSAAAAAAAVSLALLATGCSGSDGSASAGASGGASHAGPVSMEFWGWAPGYDKITAQWNAAHPDTKVTFKQIPSGAKGGYDQMTNAITAGKAPCLAQVTYNDIPSMLVKNALMDITSYSSGDTGRYLDWTVAASSAGGKVYGIPVDTGPMALYYRTDLFKKFGIAKPPATWDEYAADAAKVQAADPSVAFGTAPQDAYDMAALTWQTGKSWFGTQGSSWQVSIDNPGTQQVAKFWQDLKAKKQVMNNGNAWDPNFDKASEAGKVMTFVNAAWAAPGIKGDLKDLSGKWAVAPMPTWTAGDKTSSNSGGSATSVLSGCKTPKEAVEFAAFLSSDPDAVSTGITVGGLYPASKAGLNNPLLSKGDPYFGGQKIYDVFKESSANIPTTWVVGPTFGQVEADYSDAIGKSTYAQATTTVQQKTIDKIKSLGLSVTGG</sequence>
<dbReference type="EMBL" id="MLYP01000029">
    <property type="protein sequence ID" value="OIJ94161.1"/>
    <property type="molecule type" value="Genomic_DNA"/>
</dbReference>
<name>A0A1S2PK61_9ACTN</name>
<keyword evidence="8" id="KW-1185">Reference proteome</keyword>
<organism evidence="7 8">
    <name type="scientific">Streptomyces colonosanans</name>
    <dbReference type="NCBI Taxonomy" id="1428652"/>
    <lineage>
        <taxon>Bacteria</taxon>
        <taxon>Bacillati</taxon>
        <taxon>Actinomycetota</taxon>
        <taxon>Actinomycetes</taxon>
        <taxon>Kitasatosporales</taxon>
        <taxon>Streptomycetaceae</taxon>
        <taxon>Streptomyces</taxon>
    </lineage>
</organism>
<gene>
    <name evidence="7" type="ORF">BIV24_11475</name>
</gene>
<evidence type="ECO:0000256" key="1">
    <source>
        <dbReference type="ARBA" id="ARBA00022475"/>
    </source>
</evidence>
<dbReference type="InterPro" id="IPR006059">
    <property type="entry name" value="SBP"/>
</dbReference>
<evidence type="ECO:0000313" key="8">
    <source>
        <dbReference type="Proteomes" id="UP000179935"/>
    </source>
</evidence>
<evidence type="ECO:0000256" key="4">
    <source>
        <dbReference type="ARBA" id="ARBA00023139"/>
    </source>
</evidence>
<dbReference type="STRING" id="1428652.BIV24_11475"/>
<keyword evidence="1" id="KW-1003">Cell membrane</keyword>
<dbReference type="RefSeq" id="WP_071366143.1">
    <property type="nucleotide sequence ID" value="NZ_MLYP01000029.1"/>
</dbReference>